<dbReference type="OrthoDB" id="6380619at2759"/>
<proteinExistence type="inferred from homology"/>
<dbReference type="GO" id="GO:0009986">
    <property type="term" value="C:cell surface"/>
    <property type="evidence" value="ECO:0007669"/>
    <property type="project" value="TreeGrafter"/>
</dbReference>
<evidence type="ECO:0000256" key="4">
    <source>
        <dbReference type="ARBA" id="ARBA00022622"/>
    </source>
</evidence>
<dbReference type="GO" id="GO:0016477">
    <property type="term" value="P:cell migration"/>
    <property type="evidence" value="ECO:0007669"/>
    <property type="project" value="TreeGrafter"/>
</dbReference>
<dbReference type="GO" id="GO:1905475">
    <property type="term" value="P:regulation of protein localization to membrane"/>
    <property type="evidence" value="ECO:0007669"/>
    <property type="project" value="TreeGrafter"/>
</dbReference>
<dbReference type="EMBL" id="UYRX01000087">
    <property type="protein sequence ID" value="VDK73333.1"/>
    <property type="molecule type" value="Genomic_DNA"/>
</dbReference>
<accession>A0A3P6STB6</accession>
<evidence type="ECO:0000256" key="8">
    <source>
        <dbReference type="ARBA" id="ARBA00023180"/>
    </source>
</evidence>
<keyword evidence="8" id="KW-0325">Glycoprotein</keyword>
<keyword evidence="3" id="KW-1003">Cell membrane</keyword>
<evidence type="ECO:0000256" key="11">
    <source>
        <dbReference type="RuleBase" id="RU003518"/>
    </source>
</evidence>
<dbReference type="STRING" id="42156.A0A3P6STB6"/>
<keyword evidence="7" id="KW-0472">Membrane</keyword>
<dbReference type="PANTHER" id="PTHR10822:SF29">
    <property type="entry name" value="DIVISION ABNORMALLY DELAYED PROTEIN"/>
    <property type="match status" value="1"/>
</dbReference>
<comment type="subcellular location">
    <subcellularLocation>
        <location evidence="1">Cell membrane</location>
        <topology evidence="1">Lipid-anchor</topology>
        <topology evidence="1">GPI-anchor</topology>
    </subcellularLocation>
</comment>
<evidence type="ECO:0000256" key="10">
    <source>
        <dbReference type="ARBA" id="ARBA00023288"/>
    </source>
</evidence>
<dbReference type="PANTHER" id="PTHR10822">
    <property type="entry name" value="GLYPICAN"/>
    <property type="match status" value="1"/>
</dbReference>
<dbReference type="InterPro" id="IPR001863">
    <property type="entry name" value="Glypican"/>
</dbReference>
<evidence type="ECO:0000256" key="2">
    <source>
        <dbReference type="ARBA" id="ARBA00010260"/>
    </source>
</evidence>
<evidence type="ECO:0000256" key="5">
    <source>
        <dbReference type="ARBA" id="ARBA00022729"/>
    </source>
</evidence>
<keyword evidence="6" id="KW-0654">Proteoglycan</keyword>
<dbReference type="Pfam" id="PF01153">
    <property type="entry name" value="Glypican"/>
    <property type="match status" value="1"/>
</dbReference>
<dbReference type="Proteomes" id="UP000277928">
    <property type="component" value="Unassembled WGS sequence"/>
</dbReference>
<evidence type="ECO:0000256" key="1">
    <source>
        <dbReference type="ARBA" id="ARBA00004609"/>
    </source>
</evidence>
<evidence type="ECO:0000256" key="9">
    <source>
        <dbReference type="ARBA" id="ARBA00023207"/>
    </source>
</evidence>
<protein>
    <submittedName>
        <fullName evidence="12">Uncharacterized protein</fullName>
    </submittedName>
</protein>
<dbReference type="GO" id="GO:0005886">
    <property type="term" value="C:plasma membrane"/>
    <property type="evidence" value="ECO:0007669"/>
    <property type="project" value="UniProtKB-SubCell"/>
</dbReference>
<sequence length="198" mass="22346">MSLGGISVAEQCKLSITVAPRLKLLPFTVNLAPFSHYLEQYKEGIDASRKQLHVMFTRTYGPLYQSNAQDEIREDSSDCSKNSLALEAFGDIPLKMMRQLERSLGAARSLTHALKSSSDILQDILQRELSTDCQIAATQMKYCTYCLPAAGRITLNKSLKPCQLYCFDTINKCFTDYIVIENTWQQFIGTPFSFISFI</sequence>
<gene>
    <name evidence="12" type="ORF">NLS_LOCUS2077</name>
</gene>
<dbReference type="GO" id="GO:0098552">
    <property type="term" value="C:side of membrane"/>
    <property type="evidence" value="ECO:0007669"/>
    <property type="project" value="UniProtKB-KW"/>
</dbReference>
<organism evidence="12 13">
    <name type="scientific">Litomosoides sigmodontis</name>
    <name type="common">Filarial nematode worm</name>
    <dbReference type="NCBI Taxonomy" id="42156"/>
    <lineage>
        <taxon>Eukaryota</taxon>
        <taxon>Metazoa</taxon>
        <taxon>Ecdysozoa</taxon>
        <taxon>Nematoda</taxon>
        <taxon>Chromadorea</taxon>
        <taxon>Rhabditida</taxon>
        <taxon>Spirurina</taxon>
        <taxon>Spiruromorpha</taxon>
        <taxon>Filarioidea</taxon>
        <taxon>Onchocercidae</taxon>
        <taxon>Litomosoides</taxon>
    </lineage>
</organism>
<evidence type="ECO:0000313" key="13">
    <source>
        <dbReference type="Proteomes" id="UP000277928"/>
    </source>
</evidence>
<name>A0A3P6STB6_LITSI</name>
<evidence type="ECO:0000313" key="12">
    <source>
        <dbReference type="EMBL" id="VDK73333.1"/>
    </source>
</evidence>
<comment type="similarity">
    <text evidence="2 11">Belongs to the glypican family.</text>
</comment>
<keyword evidence="4" id="KW-0336">GPI-anchor</keyword>
<keyword evidence="9" id="KW-0357">Heparan sulfate</keyword>
<dbReference type="GO" id="GO:0009966">
    <property type="term" value="P:regulation of signal transduction"/>
    <property type="evidence" value="ECO:0007669"/>
    <property type="project" value="InterPro"/>
</dbReference>
<keyword evidence="13" id="KW-1185">Reference proteome</keyword>
<evidence type="ECO:0000256" key="7">
    <source>
        <dbReference type="ARBA" id="ARBA00023136"/>
    </source>
</evidence>
<keyword evidence="10" id="KW-0449">Lipoprotein</keyword>
<dbReference type="GO" id="GO:0005576">
    <property type="term" value="C:extracellular region"/>
    <property type="evidence" value="ECO:0007669"/>
    <property type="project" value="TreeGrafter"/>
</dbReference>
<evidence type="ECO:0000256" key="6">
    <source>
        <dbReference type="ARBA" id="ARBA00022974"/>
    </source>
</evidence>
<dbReference type="AlphaFoldDB" id="A0A3P6STB6"/>
<evidence type="ECO:0000256" key="3">
    <source>
        <dbReference type="ARBA" id="ARBA00022475"/>
    </source>
</evidence>
<keyword evidence="5" id="KW-0732">Signal</keyword>
<reference evidence="12 13" key="1">
    <citation type="submission" date="2018-08" db="EMBL/GenBank/DDBJ databases">
        <authorList>
            <person name="Laetsch R D."/>
            <person name="Stevens L."/>
            <person name="Kumar S."/>
            <person name="Blaxter L. M."/>
        </authorList>
    </citation>
    <scope>NUCLEOTIDE SEQUENCE [LARGE SCALE GENOMIC DNA]</scope>
</reference>